<evidence type="ECO:0000256" key="4">
    <source>
        <dbReference type="ARBA" id="ARBA00023125"/>
    </source>
</evidence>
<gene>
    <name evidence="9" type="ordered locus">GAU_1695</name>
</gene>
<dbReference type="GO" id="GO:0006352">
    <property type="term" value="P:DNA-templated transcription initiation"/>
    <property type="evidence" value="ECO:0007669"/>
    <property type="project" value="InterPro"/>
</dbReference>
<dbReference type="Gene3D" id="1.10.1740.10">
    <property type="match status" value="1"/>
</dbReference>
<feature type="domain" description="RNA polymerase sigma factor 70 region 4 type 2" evidence="8">
    <location>
        <begin position="126"/>
        <end position="177"/>
    </location>
</feature>
<dbReference type="InterPro" id="IPR013249">
    <property type="entry name" value="RNA_pol_sigma70_r4_t2"/>
</dbReference>
<dbReference type="InterPro" id="IPR036388">
    <property type="entry name" value="WH-like_DNA-bd_sf"/>
</dbReference>
<dbReference type="Pfam" id="PF08281">
    <property type="entry name" value="Sigma70_r4_2"/>
    <property type="match status" value="1"/>
</dbReference>
<reference evidence="10" key="1">
    <citation type="submission" date="2006-03" db="EMBL/GenBank/DDBJ databases">
        <title>Complete genome sequence of Gemmatimonas aurantiaca T-27 that represents a novel phylum Gemmatimonadetes.</title>
        <authorList>
            <person name="Takasaki K."/>
            <person name="Ichikawa N."/>
            <person name="Miura H."/>
            <person name="Matsushita S."/>
            <person name="Watanabe Y."/>
            <person name="Oguchi A."/>
            <person name="Ankai A."/>
            <person name="Yashiro I."/>
            <person name="Takahashi M."/>
            <person name="Terui Y."/>
            <person name="Fukui S."/>
            <person name="Yokoyama H."/>
            <person name="Tanikawa S."/>
            <person name="Hanada S."/>
            <person name="Kamagata Y."/>
            <person name="Fujita N."/>
        </authorList>
    </citation>
    <scope>NUCLEOTIDE SEQUENCE [LARGE SCALE GENOMIC DNA]</scope>
    <source>
        <strain evidence="10">T-27 / DSM 14586 / JCM 11422 / NBRC 100505</strain>
    </source>
</reference>
<evidence type="ECO:0000259" key="8">
    <source>
        <dbReference type="Pfam" id="PF08281"/>
    </source>
</evidence>
<organism evidence="9 10">
    <name type="scientific">Gemmatimonas aurantiaca (strain DSM 14586 / JCM 11422 / NBRC 100505 / T-27)</name>
    <dbReference type="NCBI Taxonomy" id="379066"/>
    <lineage>
        <taxon>Bacteria</taxon>
        <taxon>Pseudomonadati</taxon>
        <taxon>Gemmatimonadota</taxon>
        <taxon>Gemmatimonadia</taxon>
        <taxon>Gemmatimonadales</taxon>
        <taxon>Gemmatimonadaceae</taxon>
        <taxon>Gemmatimonas</taxon>
    </lineage>
</organism>
<feature type="domain" description="RNA polymerase sigma-70 region 2" evidence="7">
    <location>
        <begin position="31"/>
        <end position="98"/>
    </location>
</feature>
<dbReference type="InterPro" id="IPR007627">
    <property type="entry name" value="RNA_pol_sigma70_r2"/>
</dbReference>
<keyword evidence="2 6" id="KW-0805">Transcription regulation</keyword>
<dbReference type="GO" id="GO:0003677">
    <property type="term" value="F:DNA binding"/>
    <property type="evidence" value="ECO:0007669"/>
    <property type="project" value="UniProtKB-KW"/>
</dbReference>
<dbReference type="InterPro" id="IPR013325">
    <property type="entry name" value="RNA_pol_sigma_r2"/>
</dbReference>
<dbReference type="KEGG" id="gau:GAU_1695"/>
<dbReference type="SUPFAM" id="SSF88659">
    <property type="entry name" value="Sigma3 and sigma4 domains of RNA polymerase sigma factors"/>
    <property type="match status" value="1"/>
</dbReference>
<proteinExistence type="inferred from homology"/>
<name>C1A927_GEMAT</name>
<keyword evidence="3 6" id="KW-0731">Sigma factor</keyword>
<dbReference type="Pfam" id="PF04542">
    <property type="entry name" value="Sigma70_r2"/>
    <property type="match status" value="1"/>
</dbReference>
<dbReference type="Gene3D" id="1.10.10.10">
    <property type="entry name" value="Winged helix-like DNA-binding domain superfamily/Winged helix DNA-binding domain"/>
    <property type="match status" value="1"/>
</dbReference>
<evidence type="ECO:0000256" key="3">
    <source>
        <dbReference type="ARBA" id="ARBA00023082"/>
    </source>
</evidence>
<dbReference type="EMBL" id="AP009153">
    <property type="protein sequence ID" value="BAH38737.1"/>
    <property type="molecule type" value="Genomic_DNA"/>
</dbReference>
<dbReference type="STRING" id="379066.GAU_1695"/>
<dbReference type="AlphaFoldDB" id="C1A927"/>
<keyword evidence="5 6" id="KW-0804">Transcription</keyword>
<dbReference type="eggNOG" id="COG1595">
    <property type="taxonomic scope" value="Bacteria"/>
</dbReference>
<evidence type="ECO:0000313" key="9">
    <source>
        <dbReference type="EMBL" id="BAH38737.1"/>
    </source>
</evidence>
<evidence type="ECO:0000313" key="10">
    <source>
        <dbReference type="Proteomes" id="UP000002209"/>
    </source>
</evidence>
<dbReference type="PANTHER" id="PTHR43133">
    <property type="entry name" value="RNA POLYMERASE ECF-TYPE SIGMA FACTO"/>
    <property type="match status" value="1"/>
</dbReference>
<dbReference type="GO" id="GO:0016987">
    <property type="term" value="F:sigma factor activity"/>
    <property type="evidence" value="ECO:0007669"/>
    <property type="project" value="UniProtKB-KW"/>
</dbReference>
<keyword evidence="10" id="KW-1185">Reference proteome</keyword>
<dbReference type="InterPro" id="IPR013324">
    <property type="entry name" value="RNA_pol_sigma_r3/r4-like"/>
</dbReference>
<dbReference type="InterPro" id="IPR000838">
    <property type="entry name" value="RNA_pol_sigma70_ECF_CS"/>
</dbReference>
<dbReference type="InterPro" id="IPR014284">
    <property type="entry name" value="RNA_pol_sigma-70_dom"/>
</dbReference>
<protein>
    <recommendedName>
        <fullName evidence="6">RNA polymerase sigma factor</fullName>
    </recommendedName>
</protein>
<dbReference type="OrthoDB" id="9795666at2"/>
<dbReference type="HOGENOM" id="CLU_047691_3_4_0"/>
<accession>C1A927</accession>
<evidence type="ECO:0000256" key="2">
    <source>
        <dbReference type="ARBA" id="ARBA00023015"/>
    </source>
</evidence>
<dbReference type="NCBIfam" id="TIGR02937">
    <property type="entry name" value="sigma70-ECF"/>
    <property type="match status" value="1"/>
</dbReference>
<comment type="similarity">
    <text evidence="1 6">Belongs to the sigma-70 factor family. ECF subfamily.</text>
</comment>
<evidence type="ECO:0000259" key="7">
    <source>
        <dbReference type="Pfam" id="PF04542"/>
    </source>
</evidence>
<keyword evidence="4 6" id="KW-0238">DNA-binding</keyword>
<sequence>MIHADPRDDPSMDSQLIEQWKSGDERAATTIVERHAEALSRFAVRLGVTEDIDELVQETFIRAFGALESFRSDSSLRTWLFTIERRLVIDRRRAQARRGHEVAVEDAHVATEYDALDSLVADEASQRVVDAMARLTRMQREVFLLRVQEGRNYREIAEILDTTEGSARVHYHNAIRAVKEFLDD</sequence>
<dbReference type="SUPFAM" id="SSF88946">
    <property type="entry name" value="Sigma2 domain of RNA polymerase sigma factors"/>
    <property type="match status" value="1"/>
</dbReference>
<dbReference type="Proteomes" id="UP000002209">
    <property type="component" value="Chromosome"/>
</dbReference>
<dbReference type="PANTHER" id="PTHR43133:SF52">
    <property type="entry name" value="ECF RNA POLYMERASE SIGMA FACTOR SIGL"/>
    <property type="match status" value="1"/>
</dbReference>
<evidence type="ECO:0000256" key="6">
    <source>
        <dbReference type="RuleBase" id="RU000716"/>
    </source>
</evidence>
<evidence type="ECO:0000256" key="5">
    <source>
        <dbReference type="ARBA" id="ARBA00023163"/>
    </source>
</evidence>
<dbReference type="InterPro" id="IPR039425">
    <property type="entry name" value="RNA_pol_sigma-70-like"/>
</dbReference>
<dbReference type="PROSITE" id="PS01063">
    <property type="entry name" value="SIGMA70_ECF"/>
    <property type="match status" value="1"/>
</dbReference>
<evidence type="ECO:0000256" key="1">
    <source>
        <dbReference type="ARBA" id="ARBA00010641"/>
    </source>
</evidence>